<dbReference type="Pfam" id="PF11680">
    <property type="entry name" value="DUF3276"/>
    <property type="match status" value="1"/>
</dbReference>
<dbReference type="AlphaFoldDB" id="B6YQU7"/>
<organism evidence="3 4">
    <name type="scientific">Azobacteroides pseudotrichonymphae genomovar. CFP2</name>
    <dbReference type="NCBI Taxonomy" id="511995"/>
    <lineage>
        <taxon>Bacteria</taxon>
        <taxon>Pseudomonadati</taxon>
        <taxon>Bacteroidota</taxon>
        <taxon>Bacteroidia</taxon>
        <taxon>Bacteroidales</taxon>
        <taxon>Candidatus Azobacteroides</taxon>
    </lineage>
</organism>
<dbReference type="KEGG" id="aps:CFPG_306"/>
<proteinExistence type="inferred from homology"/>
<protein>
    <recommendedName>
        <fullName evidence="5">DNA-binding protein</fullName>
    </recommendedName>
</protein>
<dbReference type="InterPro" id="IPR006628">
    <property type="entry name" value="PUR-bd_fam"/>
</dbReference>
<dbReference type="RefSeq" id="WP_012573330.1">
    <property type="nucleotide sequence ID" value="NC_011565.1"/>
</dbReference>
<dbReference type="Proteomes" id="UP000000723">
    <property type="component" value="Chromosome"/>
</dbReference>
<accession>B6YQU7</accession>
<dbReference type="eggNOG" id="ENOG5031HSR">
    <property type="taxonomic scope" value="Bacteria"/>
</dbReference>
<reference evidence="4" key="1">
    <citation type="journal article" date="2008" name="Science">
        <title>Genome of an endosymbiont coupling N2 fixation to cellulolysis within RT protist cells in termite gut.</title>
        <authorList>
            <person name="Hongoh Y."/>
            <person name="Sharma V.K."/>
            <person name="Prakash T."/>
            <person name="Noda S."/>
            <person name="Toh H."/>
            <person name="Taylor T.D."/>
            <person name="Kudo T."/>
            <person name="Sakaki Y."/>
            <person name="Toyoda A."/>
            <person name="Hattori M."/>
            <person name="Ohkuma M."/>
        </authorList>
    </citation>
    <scope>NUCLEOTIDE SEQUENCE [LARGE SCALE GENOMIC DNA]</scope>
</reference>
<dbReference type="STRING" id="511995.CFPG_306"/>
<keyword evidence="4" id="KW-1185">Reference proteome</keyword>
<dbReference type="GO" id="GO:0032422">
    <property type="term" value="F:purine-rich negative regulatory element binding"/>
    <property type="evidence" value="ECO:0007669"/>
    <property type="project" value="InterPro"/>
</dbReference>
<name>B6YQU7_AZOPC</name>
<dbReference type="Gene3D" id="3.10.450.700">
    <property type="match status" value="1"/>
</dbReference>
<sequence length="88" mass="10630">MENIVFSKVIPAGKRIYYLDVRQTRRGDMFLTLTESKKIIENSESNVFRFEKQKLFLYQEDFNKFMEGLDETISFIRKKERDKYTSSL</sequence>
<comment type="similarity">
    <text evidence="1">Belongs to the PUR DNA-binding protein family.</text>
</comment>
<evidence type="ECO:0000313" key="3">
    <source>
        <dbReference type="EMBL" id="BAG83569.1"/>
    </source>
</evidence>
<dbReference type="GO" id="GO:0000977">
    <property type="term" value="F:RNA polymerase II transcription regulatory region sequence-specific DNA binding"/>
    <property type="evidence" value="ECO:0007669"/>
    <property type="project" value="InterPro"/>
</dbReference>
<evidence type="ECO:0008006" key="5">
    <source>
        <dbReference type="Google" id="ProtNLM"/>
    </source>
</evidence>
<evidence type="ECO:0000313" key="4">
    <source>
        <dbReference type="Proteomes" id="UP000000723"/>
    </source>
</evidence>
<evidence type="ECO:0000256" key="1">
    <source>
        <dbReference type="ARBA" id="ARBA00009251"/>
    </source>
</evidence>
<dbReference type="HOGENOM" id="CLU_144077_2_1_10"/>
<dbReference type="EMBL" id="AP010656">
    <property type="protein sequence ID" value="BAG83569.1"/>
    <property type="molecule type" value="Genomic_DNA"/>
</dbReference>
<keyword evidence="2" id="KW-0238">DNA-binding</keyword>
<gene>
    <name evidence="3" type="ordered locus">CFPG_306</name>
</gene>
<evidence type="ECO:0000256" key="2">
    <source>
        <dbReference type="ARBA" id="ARBA00023125"/>
    </source>
</evidence>